<dbReference type="AlphaFoldDB" id="A0A6N7PYI3"/>
<name>A0A6N7PYI3_9BACT</name>
<evidence type="ECO:0000313" key="1">
    <source>
        <dbReference type="EMBL" id="MRG97138.1"/>
    </source>
</evidence>
<accession>A0A6N7PYI3</accession>
<evidence type="ECO:0000313" key="2">
    <source>
        <dbReference type="Proteomes" id="UP000440224"/>
    </source>
</evidence>
<protein>
    <submittedName>
        <fullName evidence="1">Uncharacterized protein</fullName>
    </submittedName>
</protein>
<keyword evidence="2" id="KW-1185">Reference proteome</keyword>
<reference evidence="1 2" key="1">
    <citation type="submission" date="2019-10" db="EMBL/GenBank/DDBJ databases">
        <title>A soil myxobacterium in the family Polyangiaceae.</title>
        <authorList>
            <person name="Li Y."/>
            <person name="Wang J."/>
        </authorList>
    </citation>
    <scope>NUCLEOTIDE SEQUENCE [LARGE SCALE GENOMIC DNA]</scope>
    <source>
        <strain evidence="1 2">DSM 14734</strain>
    </source>
</reference>
<proteinExistence type="predicted"/>
<comment type="caution">
    <text evidence="1">The sequence shown here is derived from an EMBL/GenBank/DDBJ whole genome shotgun (WGS) entry which is preliminary data.</text>
</comment>
<dbReference type="RefSeq" id="WP_153823918.1">
    <property type="nucleotide sequence ID" value="NZ_WJIE01000015.1"/>
</dbReference>
<dbReference type="EMBL" id="WJIE01000015">
    <property type="protein sequence ID" value="MRG97138.1"/>
    <property type="molecule type" value="Genomic_DNA"/>
</dbReference>
<dbReference type="Proteomes" id="UP000440224">
    <property type="component" value="Unassembled WGS sequence"/>
</dbReference>
<gene>
    <name evidence="1" type="ORF">GF068_35205</name>
</gene>
<sequence length="63" mass="7296">MTSARENLDRMFRGIDGVSGVRRDALYLADLYRSFLPFRLIERPLQQQRAKRFVACSGHPEPS</sequence>
<organism evidence="1 2">
    <name type="scientific">Polyangium spumosum</name>
    <dbReference type="NCBI Taxonomy" id="889282"/>
    <lineage>
        <taxon>Bacteria</taxon>
        <taxon>Pseudomonadati</taxon>
        <taxon>Myxococcota</taxon>
        <taxon>Polyangia</taxon>
        <taxon>Polyangiales</taxon>
        <taxon>Polyangiaceae</taxon>
        <taxon>Polyangium</taxon>
    </lineage>
</organism>